<name>A0A430A917_9ENTE</name>
<evidence type="ECO:0000256" key="6">
    <source>
        <dbReference type="ARBA" id="ARBA00022884"/>
    </source>
</evidence>
<dbReference type="Pfam" id="PF00398">
    <property type="entry name" value="RrnaAD"/>
    <property type="match status" value="1"/>
</dbReference>
<dbReference type="HAMAP" id="MF_00607">
    <property type="entry name" value="16SrRNA_methyltr_A"/>
    <property type="match status" value="1"/>
</dbReference>
<dbReference type="InterPro" id="IPR001737">
    <property type="entry name" value="KsgA/Erm"/>
</dbReference>
<dbReference type="Gene3D" id="3.40.50.150">
    <property type="entry name" value="Vaccinia Virus protein VP39"/>
    <property type="match status" value="1"/>
</dbReference>
<comment type="catalytic activity">
    <reaction evidence="7">
        <text>adenosine(2085) in 23S rRNA + 2 S-adenosyl-L-methionine = N(6)-dimethyladenosine(2085) in 23S rRNA + 2 S-adenosyl-L-homocysteine + 2 H(+)</text>
        <dbReference type="Rhea" id="RHEA:42784"/>
        <dbReference type="Rhea" id="RHEA-COMP:10237"/>
        <dbReference type="Rhea" id="RHEA-COMP:10238"/>
        <dbReference type="ChEBI" id="CHEBI:15378"/>
        <dbReference type="ChEBI" id="CHEBI:57856"/>
        <dbReference type="ChEBI" id="CHEBI:59789"/>
        <dbReference type="ChEBI" id="CHEBI:74411"/>
        <dbReference type="ChEBI" id="CHEBI:74493"/>
        <dbReference type="EC" id="2.1.1.184"/>
    </reaction>
</comment>
<dbReference type="GO" id="GO:0052908">
    <property type="term" value="F:16S rRNA (adenine(1518)-N(6)/adenine(1519)-N(6))-dimethyltransferase activity"/>
    <property type="evidence" value="ECO:0007669"/>
    <property type="project" value="UniProtKB-EC"/>
</dbReference>
<dbReference type="InterPro" id="IPR029063">
    <property type="entry name" value="SAM-dependent_MTases_sf"/>
</dbReference>
<comment type="subcellular location">
    <subcellularLocation>
        <location evidence="8">Cytoplasm</location>
    </subcellularLocation>
</comment>
<dbReference type="PANTHER" id="PTHR11727:SF7">
    <property type="entry name" value="DIMETHYLADENOSINE TRANSFERASE-RELATED"/>
    <property type="match status" value="1"/>
</dbReference>
<dbReference type="GO" id="GO:0005829">
    <property type="term" value="C:cytosol"/>
    <property type="evidence" value="ECO:0007669"/>
    <property type="project" value="TreeGrafter"/>
</dbReference>
<keyword evidence="3 8" id="KW-0489">Methyltransferase</keyword>
<feature type="binding site" evidence="8 9">
    <location>
        <position position="58"/>
    </location>
    <ligand>
        <name>S-adenosyl-L-methionine</name>
        <dbReference type="ChEBI" id="CHEBI:59789"/>
    </ligand>
</feature>
<dbReference type="Gene3D" id="1.10.8.100">
    <property type="entry name" value="Ribosomal RNA adenine dimethylase-like, domain 2"/>
    <property type="match status" value="1"/>
</dbReference>
<dbReference type="GO" id="GO:0003723">
    <property type="term" value="F:RNA binding"/>
    <property type="evidence" value="ECO:0007669"/>
    <property type="project" value="UniProtKB-UniRule"/>
</dbReference>
<reference evidence="11 12" key="1">
    <citation type="submission" date="2017-05" db="EMBL/GenBank/DDBJ databases">
        <title>Vagococcus spp. assemblies.</title>
        <authorList>
            <person name="Gulvik C.A."/>
        </authorList>
    </citation>
    <scope>NUCLEOTIDE SEQUENCE [LARGE SCALE GENOMIC DNA]</scope>
    <source>
        <strain evidence="11 12">CCUG 41755</strain>
    </source>
</reference>
<dbReference type="RefSeq" id="WP_126831760.1">
    <property type="nucleotide sequence ID" value="NZ_CBCRYB010000001.1"/>
</dbReference>
<dbReference type="NCBIfam" id="TIGR00755">
    <property type="entry name" value="ksgA"/>
    <property type="match status" value="1"/>
</dbReference>
<dbReference type="AlphaFoldDB" id="A0A430A917"/>
<evidence type="ECO:0000256" key="7">
    <source>
        <dbReference type="ARBA" id="ARBA00049167"/>
    </source>
</evidence>
<dbReference type="EC" id="2.1.1.182" evidence="8"/>
<dbReference type="SUPFAM" id="SSF53335">
    <property type="entry name" value="S-adenosyl-L-methionine-dependent methyltransferases"/>
    <property type="match status" value="1"/>
</dbReference>
<keyword evidence="12" id="KW-1185">Reference proteome</keyword>
<feature type="binding site" evidence="8 9">
    <location>
        <position position="33"/>
    </location>
    <ligand>
        <name>S-adenosyl-L-methionine</name>
        <dbReference type="ChEBI" id="CHEBI:59789"/>
    </ligand>
</feature>
<comment type="similarity">
    <text evidence="8">Belongs to the class I-like SAM-binding methyltransferase superfamily. rRNA adenine N(6)-methyltransferase family. RsmA subfamily.</text>
</comment>
<dbReference type="EMBL" id="NGJY01000002">
    <property type="protein sequence ID" value="RSU03551.1"/>
    <property type="molecule type" value="Genomic_DNA"/>
</dbReference>
<dbReference type="InterPro" id="IPR011530">
    <property type="entry name" value="rRNA_adenine_dimethylase"/>
</dbReference>
<dbReference type="Proteomes" id="UP000287101">
    <property type="component" value="Unassembled WGS sequence"/>
</dbReference>
<evidence type="ECO:0000256" key="3">
    <source>
        <dbReference type="ARBA" id="ARBA00022603"/>
    </source>
</evidence>
<feature type="domain" description="Ribosomal RNA adenine methylase transferase N-terminal" evidence="10">
    <location>
        <begin position="38"/>
        <end position="214"/>
    </location>
</feature>
<comment type="function">
    <text evidence="8">Specifically dimethylates two adjacent adenosines (A1518 and A1519) in the loop of a conserved hairpin near the 3'-end of 16S rRNA in the 30S particle. May play a critical role in biogenesis of 30S subunits.</text>
</comment>
<gene>
    <name evidence="8" type="primary">rsmA</name>
    <name evidence="8" type="synonym">ksgA</name>
    <name evidence="11" type="ORF">CBF31_07520</name>
</gene>
<dbReference type="PANTHER" id="PTHR11727">
    <property type="entry name" value="DIMETHYLADENOSINE TRANSFERASE"/>
    <property type="match status" value="1"/>
</dbReference>
<sequence length="292" mass="32918">MEEYKEIATPSRTRDILKQYGFSFKKSLGQNFLTEPNILRNIVFAADLDRQTNVIEVGPGIGALTEHLARYANQVLAFEIDGRLIEVLEDTMSPYPNVTVVNQDVLKADLETITDEVFDEKLPLKVVANLPYYITTPIMMHFLQSKLDVAEMVVMMQKEVADRITAEPSTKAYGSLSIAVQYYMEASVAFIVPKTAFVPQPNVDSAIIKLTRRDEPAVQVKDEKAFFKLTKASFQQRRKTLWNNLQATYGKEEETKAHLAKALEEAGIDPKRRGETLTLQEFANLSNAMGSM</sequence>
<evidence type="ECO:0000313" key="11">
    <source>
        <dbReference type="EMBL" id="RSU03551.1"/>
    </source>
</evidence>
<evidence type="ECO:0000313" key="12">
    <source>
        <dbReference type="Proteomes" id="UP000287101"/>
    </source>
</evidence>
<evidence type="ECO:0000256" key="1">
    <source>
        <dbReference type="ARBA" id="ARBA00022490"/>
    </source>
</evidence>
<evidence type="ECO:0000256" key="4">
    <source>
        <dbReference type="ARBA" id="ARBA00022679"/>
    </source>
</evidence>
<feature type="binding site" evidence="8 9">
    <location>
        <position position="129"/>
    </location>
    <ligand>
        <name>S-adenosyl-L-methionine</name>
        <dbReference type="ChEBI" id="CHEBI:59789"/>
    </ligand>
</feature>
<proteinExistence type="inferred from homology"/>
<comment type="caution">
    <text evidence="11">The sequence shown here is derived from an EMBL/GenBank/DDBJ whole genome shotgun (WGS) entry which is preliminary data.</text>
</comment>
<evidence type="ECO:0000256" key="5">
    <source>
        <dbReference type="ARBA" id="ARBA00022691"/>
    </source>
</evidence>
<organism evidence="11 12">
    <name type="scientific">Vagococcus fessus</name>
    <dbReference type="NCBI Taxonomy" id="120370"/>
    <lineage>
        <taxon>Bacteria</taxon>
        <taxon>Bacillati</taxon>
        <taxon>Bacillota</taxon>
        <taxon>Bacilli</taxon>
        <taxon>Lactobacillales</taxon>
        <taxon>Enterococcaceae</taxon>
        <taxon>Vagococcus</taxon>
    </lineage>
</organism>
<protein>
    <recommendedName>
        <fullName evidence="8">Ribosomal RNA small subunit methyltransferase A</fullName>
        <ecNumber evidence="8">2.1.1.182</ecNumber>
    </recommendedName>
    <alternativeName>
        <fullName evidence="8">16S rRNA (adenine(1518)-N(6)/adenine(1519)-N(6))-dimethyltransferase</fullName>
    </alternativeName>
    <alternativeName>
        <fullName evidence="8">16S rRNA dimethyladenosine transferase</fullName>
    </alternativeName>
    <alternativeName>
        <fullName evidence="8">16S rRNA dimethylase</fullName>
    </alternativeName>
    <alternativeName>
        <fullName evidence="8">S-adenosylmethionine-6-N', N'-adenosyl(rRNA) dimethyltransferase</fullName>
    </alternativeName>
</protein>
<dbReference type="OrthoDB" id="9814755at2"/>
<dbReference type="PROSITE" id="PS51689">
    <property type="entry name" value="SAM_RNA_A_N6_MT"/>
    <property type="match status" value="1"/>
</dbReference>
<dbReference type="InterPro" id="IPR020596">
    <property type="entry name" value="rRNA_Ade_Mease_Trfase_CS"/>
</dbReference>
<dbReference type="InterPro" id="IPR020598">
    <property type="entry name" value="rRNA_Ade_methylase_Trfase_N"/>
</dbReference>
<feature type="binding site" evidence="8 9">
    <location>
        <position position="79"/>
    </location>
    <ligand>
        <name>S-adenosyl-L-methionine</name>
        <dbReference type="ChEBI" id="CHEBI:59789"/>
    </ligand>
</feature>
<keyword evidence="4 8" id="KW-0808">Transferase</keyword>
<comment type="catalytic activity">
    <reaction evidence="8">
        <text>adenosine(1518)/adenosine(1519) in 16S rRNA + 4 S-adenosyl-L-methionine = N(6)-dimethyladenosine(1518)/N(6)-dimethyladenosine(1519) in 16S rRNA + 4 S-adenosyl-L-homocysteine + 4 H(+)</text>
        <dbReference type="Rhea" id="RHEA:19609"/>
        <dbReference type="Rhea" id="RHEA-COMP:10232"/>
        <dbReference type="Rhea" id="RHEA-COMP:10233"/>
        <dbReference type="ChEBI" id="CHEBI:15378"/>
        <dbReference type="ChEBI" id="CHEBI:57856"/>
        <dbReference type="ChEBI" id="CHEBI:59789"/>
        <dbReference type="ChEBI" id="CHEBI:74411"/>
        <dbReference type="ChEBI" id="CHEBI:74493"/>
        <dbReference type="EC" id="2.1.1.182"/>
    </reaction>
</comment>
<dbReference type="InterPro" id="IPR023165">
    <property type="entry name" value="rRNA_Ade_diMease-like_C"/>
</dbReference>
<keyword evidence="5 8" id="KW-0949">S-adenosyl-L-methionine</keyword>
<feature type="binding site" evidence="8 9">
    <location>
        <position position="31"/>
    </location>
    <ligand>
        <name>S-adenosyl-L-methionine</name>
        <dbReference type="ChEBI" id="CHEBI:59789"/>
    </ligand>
</feature>
<dbReference type="PROSITE" id="PS01131">
    <property type="entry name" value="RRNA_A_DIMETH"/>
    <property type="match status" value="1"/>
</dbReference>
<evidence type="ECO:0000259" key="10">
    <source>
        <dbReference type="SMART" id="SM00650"/>
    </source>
</evidence>
<evidence type="ECO:0000256" key="9">
    <source>
        <dbReference type="PROSITE-ProRule" id="PRU01026"/>
    </source>
</evidence>
<accession>A0A430A917</accession>
<feature type="binding site" evidence="8 9">
    <location>
        <position position="104"/>
    </location>
    <ligand>
        <name>S-adenosyl-L-methionine</name>
        <dbReference type="ChEBI" id="CHEBI:59789"/>
    </ligand>
</feature>
<keyword evidence="2 8" id="KW-0698">rRNA processing</keyword>
<dbReference type="SMART" id="SM00650">
    <property type="entry name" value="rADc"/>
    <property type="match status" value="1"/>
</dbReference>
<dbReference type="FunFam" id="1.10.8.100:FF:000001">
    <property type="entry name" value="Ribosomal RNA small subunit methyltransferase A"/>
    <property type="match status" value="1"/>
</dbReference>
<evidence type="ECO:0000256" key="2">
    <source>
        <dbReference type="ARBA" id="ARBA00022552"/>
    </source>
</evidence>
<dbReference type="GO" id="GO:0052910">
    <property type="term" value="F:23S rRNA (adenine(2085)-N(6))-dimethyltransferase activity"/>
    <property type="evidence" value="ECO:0007669"/>
    <property type="project" value="UniProtKB-EC"/>
</dbReference>
<evidence type="ECO:0000256" key="8">
    <source>
        <dbReference type="HAMAP-Rule" id="MF_00607"/>
    </source>
</evidence>
<dbReference type="FunFam" id="3.40.50.150:FF:000023">
    <property type="entry name" value="Ribosomal RNA small subunit methyltransferase A"/>
    <property type="match status" value="1"/>
</dbReference>
<keyword evidence="6 8" id="KW-0694">RNA-binding</keyword>
<dbReference type="CDD" id="cd02440">
    <property type="entry name" value="AdoMet_MTases"/>
    <property type="match status" value="1"/>
</dbReference>
<keyword evidence="1 8" id="KW-0963">Cytoplasm</keyword>